<evidence type="ECO:0008006" key="5">
    <source>
        <dbReference type="Google" id="ProtNLM"/>
    </source>
</evidence>
<dbReference type="GO" id="GO:0016788">
    <property type="term" value="F:hydrolase activity, acting on ester bonds"/>
    <property type="evidence" value="ECO:0007669"/>
    <property type="project" value="UniProtKB-ARBA"/>
</dbReference>
<evidence type="ECO:0000313" key="3">
    <source>
        <dbReference type="EMBL" id="SDO30848.1"/>
    </source>
</evidence>
<dbReference type="RefSeq" id="WP_090673684.1">
    <property type="nucleotide sequence ID" value="NZ_FNIT01000005.1"/>
</dbReference>
<feature type="compositionally biased region" description="Low complexity" evidence="1">
    <location>
        <begin position="52"/>
        <end position="62"/>
    </location>
</feature>
<dbReference type="Gene3D" id="3.40.50.1110">
    <property type="entry name" value="SGNH hydrolase"/>
    <property type="match status" value="1"/>
</dbReference>
<proteinExistence type="predicted"/>
<dbReference type="InterPro" id="IPR036514">
    <property type="entry name" value="SGNH_hydro_sf"/>
</dbReference>
<feature type="signal peptide" evidence="2">
    <location>
        <begin position="1"/>
        <end position="32"/>
    </location>
</feature>
<feature type="compositionally biased region" description="Basic residues" evidence="1">
    <location>
        <begin position="63"/>
        <end position="75"/>
    </location>
</feature>
<feature type="chain" id="PRO_5011444430" description="SGNH hydrolase-type esterase domain-containing protein" evidence="2">
    <location>
        <begin position="33"/>
        <end position="471"/>
    </location>
</feature>
<dbReference type="SUPFAM" id="SSF52266">
    <property type="entry name" value="SGNH hydrolase"/>
    <property type="match status" value="1"/>
</dbReference>
<sequence>MAKHGIGSWRKATLSAAALLVALSAAVPEADAQQRRTLMDMLFGRDAPQADPRGSQAAPGRRAAPRPRAVRKKRRDAVAAPKSGTGRRNAATAAAGAAGGAAAVAAAAEPVEKSQTARNVLVIGDFMAGSLAKGLEDAVSGNREIRIIAKANGSSGLVRDDHYDWPASVAALIDETKASAVVVMVGANDRQGLRDAGETVPLRSKEWSALYTARAAALAEAVKSRNVPLIWVGMPAFQSERATEDMVYLNDLFRAAALKVGGEFVDVWGGFVSADGTYTTSGPDTAGQTVRLRNSDGITMTPAGQDKLAYYVEKPITKVLGLSVDDLVATLGAQQLGAGDLPTVGGTSQAALAVSTPPVSLSDPRLDGGEHLLGSEAATAGPQRNGGSPRDALVVNGGAIAAAEGRADNFSWTGRGTAVSPQTRGNAIVARGSISLEELRTGAPAASGPQPNTDADDAAKALRPSQPAIAP</sequence>
<gene>
    <name evidence="3" type="ORF">SAMN05192530_105150</name>
</gene>
<evidence type="ECO:0000256" key="1">
    <source>
        <dbReference type="SAM" id="MobiDB-lite"/>
    </source>
</evidence>
<accession>A0A1H0IHH2</accession>
<feature type="region of interest" description="Disordered" evidence="1">
    <location>
        <begin position="355"/>
        <end position="391"/>
    </location>
</feature>
<feature type="region of interest" description="Disordered" evidence="1">
    <location>
        <begin position="45"/>
        <end position="92"/>
    </location>
</feature>
<keyword evidence="4" id="KW-1185">Reference proteome</keyword>
<protein>
    <recommendedName>
        <fullName evidence="5">SGNH hydrolase-type esterase domain-containing protein</fullName>
    </recommendedName>
</protein>
<dbReference type="EMBL" id="FNIT01000005">
    <property type="protein sequence ID" value="SDO30848.1"/>
    <property type="molecule type" value="Genomic_DNA"/>
</dbReference>
<dbReference type="STRING" id="1166073.SAMN05192530_105150"/>
<dbReference type="InterPro" id="IPR007407">
    <property type="entry name" value="DUF459"/>
</dbReference>
<keyword evidence="2" id="KW-0732">Signal</keyword>
<dbReference type="Pfam" id="PF04311">
    <property type="entry name" value="DUF459"/>
    <property type="match status" value="1"/>
</dbReference>
<organism evidence="3 4">
    <name type="scientific">Aureimonas jatrophae</name>
    <dbReference type="NCBI Taxonomy" id="1166073"/>
    <lineage>
        <taxon>Bacteria</taxon>
        <taxon>Pseudomonadati</taxon>
        <taxon>Pseudomonadota</taxon>
        <taxon>Alphaproteobacteria</taxon>
        <taxon>Hyphomicrobiales</taxon>
        <taxon>Aurantimonadaceae</taxon>
        <taxon>Aureimonas</taxon>
    </lineage>
</organism>
<evidence type="ECO:0000256" key="2">
    <source>
        <dbReference type="SAM" id="SignalP"/>
    </source>
</evidence>
<name>A0A1H0IHH2_9HYPH</name>
<reference evidence="3 4" key="1">
    <citation type="submission" date="2016-10" db="EMBL/GenBank/DDBJ databases">
        <authorList>
            <person name="de Groot N.N."/>
        </authorList>
    </citation>
    <scope>NUCLEOTIDE SEQUENCE [LARGE SCALE GENOMIC DNA]</scope>
    <source>
        <strain evidence="4">L7-484,KACC 16230,DSM 25025</strain>
    </source>
</reference>
<dbReference type="AlphaFoldDB" id="A0A1H0IHH2"/>
<dbReference type="OrthoDB" id="9805649at2"/>
<dbReference type="Proteomes" id="UP000198793">
    <property type="component" value="Unassembled WGS sequence"/>
</dbReference>
<evidence type="ECO:0000313" key="4">
    <source>
        <dbReference type="Proteomes" id="UP000198793"/>
    </source>
</evidence>
<feature type="region of interest" description="Disordered" evidence="1">
    <location>
        <begin position="439"/>
        <end position="471"/>
    </location>
</feature>
<dbReference type="CDD" id="cd01829">
    <property type="entry name" value="SGNH_hydrolase_peri2"/>
    <property type="match status" value="1"/>
</dbReference>